<accession>A0A7W6RWF3</accession>
<reference evidence="2 3" key="1">
    <citation type="submission" date="2020-08" db="EMBL/GenBank/DDBJ databases">
        <title>Genomic Encyclopedia of Type Strains, Phase IV (KMG-V): Genome sequencing to study the core and pangenomes of soil and plant-associated prokaryotes.</title>
        <authorList>
            <person name="Whitman W."/>
        </authorList>
    </citation>
    <scope>NUCLEOTIDE SEQUENCE [LARGE SCALE GENOMIC DNA]</scope>
    <source>
        <strain evidence="2 3">SEMIA 402</strain>
    </source>
</reference>
<evidence type="ECO:0000256" key="1">
    <source>
        <dbReference type="SAM" id="MobiDB-lite"/>
    </source>
</evidence>
<dbReference type="AlphaFoldDB" id="A0A7W6RWF3"/>
<dbReference type="Proteomes" id="UP000533641">
    <property type="component" value="Unassembled WGS sequence"/>
</dbReference>
<proteinExistence type="predicted"/>
<evidence type="ECO:0000313" key="3">
    <source>
        <dbReference type="Proteomes" id="UP000533641"/>
    </source>
</evidence>
<protein>
    <submittedName>
        <fullName evidence="2">Uncharacterized protein</fullName>
    </submittedName>
</protein>
<feature type="region of interest" description="Disordered" evidence="1">
    <location>
        <begin position="110"/>
        <end position="131"/>
    </location>
</feature>
<organism evidence="2 3">
    <name type="scientific">Rhizobium mongolense</name>
    <dbReference type="NCBI Taxonomy" id="57676"/>
    <lineage>
        <taxon>Bacteria</taxon>
        <taxon>Pseudomonadati</taxon>
        <taxon>Pseudomonadota</taxon>
        <taxon>Alphaproteobacteria</taxon>
        <taxon>Hyphomicrobiales</taxon>
        <taxon>Rhizobiaceae</taxon>
        <taxon>Rhizobium/Agrobacterium group</taxon>
        <taxon>Rhizobium</taxon>
    </lineage>
</organism>
<gene>
    <name evidence="2" type="ORF">GGE12_007160</name>
</gene>
<dbReference type="InterPro" id="IPR046723">
    <property type="entry name" value="DUF6615"/>
</dbReference>
<comment type="caution">
    <text evidence="2">The sequence shown here is derived from an EMBL/GenBank/DDBJ whole genome shotgun (WGS) entry which is preliminary data.</text>
</comment>
<name>A0A7W6RWF3_9HYPH</name>
<dbReference type="EMBL" id="JACIGM010000027">
    <property type="protein sequence ID" value="MBB4279346.1"/>
    <property type="molecule type" value="Genomic_DNA"/>
</dbReference>
<dbReference type="RefSeq" id="WP_183930882.1">
    <property type="nucleotide sequence ID" value="NZ_JACIGM010000027.1"/>
</dbReference>
<evidence type="ECO:0000313" key="2">
    <source>
        <dbReference type="EMBL" id="MBB4279346.1"/>
    </source>
</evidence>
<dbReference type="Pfam" id="PF20320">
    <property type="entry name" value="DUF6615"/>
    <property type="match status" value="2"/>
</dbReference>
<sequence length="310" mass="35201">MGLLCRFASRFPLLAAEILERDRHKRRNFREETITDVLMAGLVPFEPLDIKTDYPVDESLTGEDMDWEFVNEHAVDGRRYLRLHIQAKRARRSNGKKSYWLYNELDHAVKPKPPKGMPKPPKAASKSRPPYGTQHKLLLDEAAKLAGCVPLYMFYHPASSLQPPSGVLPAIEGVNWMFADQIPVTPKRWPVGDRKLERWRPYFHPLRDLLCFGHDWEPIKVDGPDGLLFLIAPQPASPTPGEIAARLNEHRGLEPTVKDRPPIRAVADIPQSTLRAVRAARDGRRVAEIQRPRVIFVSGPDLSSDGDRQP</sequence>